<evidence type="ECO:0000313" key="2">
    <source>
        <dbReference type="Proteomes" id="UP000287853"/>
    </source>
</evidence>
<dbReference type="EMBL" id="MTKO01000019">
    <property type="protein sequence ID" value="RWX47846.1"/>
    <property type="molecule type" value="Genomic_DNA"/>
</dbReference>
<name>A0A3S3QU70_9BACT</name>
<organism evidence="1 2">
    <name type="scientific">Candidatus Electrothrix aarhusensis</name>
    <dbReference type="NCBI Taxonomy" id="1859131"/>
    <lineage>
        <taxon>Bacteria</taxon>
        <taxon>Pseudomonadati</taxon>
        <taxon>Thermodesulfobacteriota</taxon>
        <taxon>Desulfobulbia</taxon>
        <taxon>Desulfobulbales</taxon>
        <taxon>Desulfobulbaceae</taxon>
        <taxon>Candidatus Electrothrix</taxon>
    </lineage>
</organism>
<gene>
    <name evidence="1" type="ORF">H206_05568</name>
</gene>
<evidence type="ECO:0000313" key="1">
    <source>
        <dbReference type="EMBL" id="RWX47846.1"/>
    </source>
</evidence>
<accession>A0A3S3QU70</accession>
<sequence length="43" mass="4875">MIIFGRWVVAVILVSALMLFSSGSCWVDFASKRAKLEYQRVPV</sequence>
<keyword evidence="2" id="KW-1185">Reference proteome</keyword>
<reference evidence="1 2" key="1">
    <citation type="submission" date="2017-01" db="EMBL/GenBank/DDBJ databases">
        <title>The cable genome- insights into the physiology and evolution of filamentous bacteria capable of sulfide oxidation via long distance electron transfer.</title>
        <authorList>
            <person name="Schreiber L."/>
            <person name="Bjerg J.T."/>
            <person name="Boggild A."/>
            <person name="Van De Vossenberg J."/>
            <person name="Meysman F."/>
            <person name="Nielsen L.P."/>
            <person name="Schramm A."/>
            <person name="Kjeldsen K.U."/>
        </authorList>
    </citation>
    <scope>NUCLEOTIDE SEQUENCE [LARGE SCALE GENOMIC DNA]</scope>
    <source>
        <strain evidence="1">MCF</strain>
    </source>
</reference>
<dbReference type="AlphaFoldDB" id="A0A3S3QU70"/>
<dbReference type="PROSITE" id="PS51257">
    <property type="entry name" value="PROKAR_LIPOPROTEIN"/>
    <property type="match status" value="1"/>
</dbReference>
<dbReference type="Proteomes" id="UP000287853">
    <property type="component" value="Unassembled WGS sequence"/>
</dbReference>
<protein>
    <submittedName>
        <fullName evidence="1">Uncharacterized protein</fullName>
    </submittedName>
</protein>
<comment type="caution">
    <text evidence="1">The sequence shown here is derived from an EMBL/GenBank/DDBJ whole genome shotgun (WGS) entry which is preliminary data.</text>
</comment>
<proteinExistence type="predicted"/>